<feature type="compositionally biased region" description="Basic residues" evidence="1">
    <location>
        <begin position="226"/>
        <end position="237"/>
    </location>
</feature>
<dbReference type="EMBL" id="GEEE01003512">
    <property type="protein sequence ID" value="JAP59713.1"/>
    <property type="molecule type" value="Transcribed_RNA"/>
</dbReference>
<evidence type="ECO:0000256" key="1">
    <source>
        <dbReference type="SAM" id="MobiDB-lite"/>
    </source>
</evidence>
<sequence length="237" mass="25592">QESSIFPFHPFYGYPTRNIKKISLQGQPAPYNSDSPTAEQLISEKFKNNMVWPAKARSDHEPDEFSLKEYYENLKSILRRLNRKVNESPQSRQKIICQLNKQGVDAATAVEIIRKEKKASRRKNIDNGSSTESSASSSDSDSDSDSESDSESESSRSSSSSSSSSTSSRSSSSDSSSSDSSSSSDLSSESSSDVCSSSSESESDSSSSSSSTSTNSSNSSDDLKGRIKAKKGAKFII</sequence>
<feature type="region of interest" description="Disordered" evidence="1">
    <location>
        <begin position="114"/>
        <end position="237"/>
    </location>
</feature>
<feature type="compositionally biased region" description="Low complexity" evidence="1">
    <location>
        <begin position="129"/>
        <end position="139"/>
    </location>
</feature>
<feature type="non-terminal residue" evidence="2">
    <location>
        <position position="1"/>
    </location>
</feature>
<feature type="compositionally biased region" description="Acidic residues" evidence="1">
    <location>
        <begin position="140"/>
        <end position="152"/>
    </location>
</feature>
<gene>
    <name evidence="2" type="ORF">TR108512</name>
</gene>
<organism evidence="2">
    <name type="scientific">Schistocephalus solidus</name>
    <name type="common">Tapeworm</name>
    <dbReference type="NCBI Taxonomy" id="70667"/>
    <lineage>
        <taxon>Eukaryota</taxon>
        <taxon>Metazoa</taxon>
        <taxon>Spiralia</taxon>
        <taxon>Lophotrochozoa</taxon>
        <taxon>Platyhelminthes</taxon>
        <taxon>Cestoda</taxon>
        <taxon>Eucestoda</taxon>
        <taxon>Diphyllobothriidea</taxon>
        <taxon>Diphyllobothriidae</taxon>
        <taxon>Schistocephalus</taxon>
    </lineage>
</organism>
<proteinExistence type="predicted"/>
<protein>
    <submittedName>
        <fullName evidence="2">Uncharacterized protein</fullName>
    </submittedName>
</protein>
<accession>A0A0V0J231</accession>
<feature type="compositionally biased region" description="Low complexity" evidence="1">
    <location>
        <begin position="155"/>
        <end position="220"/>
    </location>
</feature>
<name>A0A0V0J231_SCHSO</name>
<evidence type="ECO:0000313" key="2">
    <source>
        <dbReference type="EMBL" id="JAP59713.1"/>
    </source>
</evidence>
<reference evidence="2" key="1">
    <citation type="submission" date="2016-01" db="EMBL/GenBank/DDBJ databases">
        <title>Reference transcriptome for the parasite Schistocephalus solidus: insights into the molecular evolution of parasitism.</title>
        <authorList>
            <person name="Hebert F.O."/>
            <person name="Grambauer S."/>
            <person name="Barber I."/>
            <person name="Landry C.R."/>
            <person name="Aubin-Horth N."/>
        </authorList>
    </citation>
    <scope>NUCLEOTIDE SEQUENCE</scope>
</reference>
<dbReference type="AlphaFoldDB" id="A0A0V0J231"/>